<sequence length="75" mass="8339">MAKLLDDYETLVRDLAAFPEMGAPVDLGDGSIGLRWLPLQNLIVVHERRGSDVLLADLFFAGEDWTETLRGRPAD</sequence>
<evidence type="ECO:0000313" key="2">
    <source>
        <dbReference type="Proteomes" id="UP001431693"/>
    </source>
</evidence>
<reference evidence="1" key="1">
    <citation type="submission" date="2023-05" db="EMBL/GenBank/DDBJ databases">
        <title>[olsenella] sp. nov., isolated from a pig farm feces dump.</title>
        <authorList>
            <person name="Chang Y.-H."/>
        </authorList>
    </citation>
    <scope>NUCLEOTIDE SEQUENCE</scope>
    <source>
        <strain evidence="1">YH-ols2217</strain>
    </source>
</reference>
<gene>
    <name evidence="1" type="ORF">QJ043_03510</name>
</gene>
<dbReference type="EMBL" id="JASJEX010000002">
    <property type="protein sequence ID" value="MDJ1129152.1"/>
    <property type="molecule type" value="Genomic_DNA"/>
</dbReference>
<protein>
    <recommendedName>
        <fullName evidence="3">Type II toxin-antitoxin system RelE/ParE family toxin</fullName>
    </recommendedName>
</protein>
<dbReference type="Proteomes" id="UP001431693">
    <property type="component" value="Unassembled WGS sequence"/>
</dbReference>
<accession>A0ABT6ZJC0</accession>
<proteinExistence type="predicted"/>
<comment type="caution">
    <text evidence="1">The sequence shown here is derived from an EMBL/GenBank/DDBJ whole genome shotgun (WGS) entry which is preliminary data.</text>
</comment>
<dbReference type="RefSeq" id="WP_283713885.1">
    <property type="nucleotide sequence ID" value="NZ_JASJEW010000007.1"/>
</dbReference>
<evidence type="ECO:0000313" key="1">
    <source>
        <dbReference type="EMBL" id="MDJ1129152.1"/>
    </source>
</evidence>
<name>A0ABT6ZJC0_9ACTN</name>
<evidence type="ECO:0008006" key="3">
    <source>
        <dbReference type="Google" id="ProtNLM"/>
    </source>
</evidence>
<keyword evidence="2" id="KW-1185">Reference proteome</keyword>
<organism evidence="1 2">
    <name type="scientific">Kribbibacterium absianum</name>
    <dbReference type="NCBI Taxonomy" id="3044210"/>
    <lineage>
        <taxon>Bacteria</taxon>
        <taxon>Bacillati</taxon>
        <taxon>Actinomycetota</taxon>
        <taxon>Coriobacteriia</taxon>
        <taxon>Coriobacteriales</taxon>
        <taxon>Kribbibacteriaceae</taxon>
        <taxon>Kribbibacterium</taxon>
    </lineage>
</organism>